<sequence length="198" mass="21580">MNVQGKLLAVPCSGVFLEFYLHEQLISVPEFGTTNAMIGTPPSTPTDSPYPFGSFGVSEQFITEGVDRSSRRIGSAPGTFQPCKQDGKFALQKILELHTQEWNGTVVVFGLWLYQEAPNEWTVVGGTGSFRMARGHGADQIIDADPADETWVSVSSDGWDSTTQTAENPKCLKQQHASLPQDADRKLASLSLCIMVLI</sequence>
<comment type="caution">
    <text evidence="5">The sequence shown here is derived from an EMBL/GenBank/DDBJ whole genome shotgun (WGS) entry which is preliminary data.</text>
</comment>
<keyword evidence="6" id="KW-1185">Reference proteome</keyword>
<evidence type="ECO:0000313" key="6">
    <source>
        <dbReference type="Proteomes" id="UP001633002"/>
    </source>
</evidence>
<evidence type="ECO:0000256" key="4">
    <source>
        <dbReference type="RuleBase" id="RU363099"/>
    </source>
</evidence>
<comment type="similarity">
    <text evidence="1 4">Belongs to the plant dirigent protein family.</text>
</comment>
<name>A0ABD3HMV6_9MARC</name>
<accession>A0ABD3HMV6</accession>
<keyword evidence="3 4" id="KW-0964">Secreted</keyword>
<dbReference type="Gene3D" id="2.40.480.10">
    <property type="entry name" value="Allene oxide cyclase-like"/>
    <property type="match status" value="1"/>
</dbReference>
<dbReference type="InterPro" id="IPR004265">
    <property type="entry name" value="Dirigent"/>
</dbReference>
<evidence type="ECO:0000256" key="2">
    <source>
        <dbReference type="ARBA" id="ARBA00011738"/>
    </source>
</evidence>
<comment type="subunit">
    <text evidence="2 4">Homodimer.</text>
</comment>
<comment type="function">
    <text evidence="4">Dirigent proteins impart stereoselectivity on the phenoxy radical-coupling reaction, yielding optically active lignans from two molecules of coniferyl alcohol in the biosynthesis of lignans, flavonolignans, and alkaloids and thus plays a central role in plant secondary metabolism.</text>
</comment>
<reference evidence="5 6" key="1">
    <citation type="submission" date="2024-09" db="EMBL/GenBank/DDBJ databases">
        <title>Chromosome-scale assembly of Riccia sorocarpa.</title>
        <authorList>
            <person name="Paukszto L."/>
        </authorList>
    </citation>
    <scope>NUCLEOTIDE SEQUENCE [LARGE SCALE GENOMIC DNA]</scope>
    <source>
        <strain evidence="5">LP-2024</strain>
        <tissue evidence="5">Aerial parts of the thallus</tissue>
    </source>
</reference>
<gene>
    <name evidence="5" type="ORF">R1sor_005548</name>
</gene>
<dbReference type="PANTHER" id="PTHR21495">
    <property type="entry name" value="NUCLEOPORIN-RELATED"/>
    <property type="match status" value="1"/>
</dbReference>
<dbReference type="GO" id="GO:0048046">
    <property type="term" value="C:apoplast"/>
    <property type="evidence" value="ECO:0007669"/>
    <property type="project" value="UniProtKB-SubCell"/>
</dbReference>
<evidence type="ECO:0000256" key="3">
    <source>
        <dbReference type="ARBA" id="ARBA00022525"/>
    </source>
</evidence>
<protein>
    <recommendedName>
        <fullName evidence="4">Dirigent protein</fullName>
    </recommendedName>
</protein>
<evidence type="ECO:0000313" key="5">
    <source>
        <dbReference type="EMBL" id="KAL3691897.1"/>
    </source>
</evidence>
<organism evidence="5 6">
    <name type="scientific">Riccia sorocarpa</name>
    <dbReference type="NCBI Taxonomy" id="122646"/>
    <lineage>
        <taxon>Eukaryota</taxon>
        <taxon>Viridiplantae</taxon>
        <taxon>Streptophyta</taxon>
        <taxon>Embryophyta</taxon>
        <taxon>Marchantiophyta</taxon>
        <taxon>Marchantiopsida</taxon>
        <taxon>Marchantiidae</taxon>
        <taxon>Marchantiales</taxon>
        <taxon>Ricciaceae</taxon>
        <taxon>Riccia</taxon>
    </lineage>
</organism>
<evidence type="ECO:0000256" key="1">
    <source>
        <dbReference type="ARBA" id="ARBA00010746"/>
    </source>
</evidence>
<dbReference type="Pfam" id="PF03018">
    <property type="entry name" value="Dirigent"/>
    <property type="match status" value="1"/>
</dbReference>
<dbReference type="EMBL" id="JBJQOH010000003">
    <property type="protein sequence ID" value="KAL3691897.1"/>
    <property type="molecule type" value="Genomic_DNA"/>
</dbReference>
<dbReference type="AlphaFoldDB" id="A0ABD3HMV6"/>
<dbReference type="InterPro" id="IPR044859">
    <property type="entry name" value="Allene_oxi_cyc_Dirigent"/>
</dbReference>
<keyword evidence="4" id="KW-0052">Apoplast</keyword>
<comment type="subcellular location">
    <subcellularLocation>
        <location evidence="4">Secreted</location>
        <location evidence="4">Extracellular space</location>
        <location evidence="4">Apoplast</location>
    </subcellularLocation>
</comment>
<dbReference type="Proteomes" id="UP001633002">
    <property type="component" value="Unassembled WGS sequence"/>
</dbReference>
<dbReference type="GO" id="GO:0009699">
    <property type="term" value="P:phenylpropanoid biosynthetic process"/>
    <property type="evidence" value="ECO:0007669"/>
    <property type="project" value="UniProtKB-ARBA"/>
</dbReference>
<proteinExistence type="inferred from homology"/>